<dbReference type="InterPro" id="IPR038910">
    <property type="entry name" value="Hua1-like"/>
</dbReference>
<feature type="compositionally biased region" description="Polar residues" evidence="1">
    <location>
        <begin position="139"/>
        <end position="149"/>
    </location>
</feature>
<gene>
    <name evidence="2" type="ORF">CC1G_09950</name>
</gene>
<reference evidence="2 3" key="1">
    <citation type="journal article" date="2010" name="Proc. Natl. Acad. Sci. U.S.A.">
        <title>Insights into evolution of multicellular fungi from the assembled chromosomes of the mushroom Coprinopsis cinerea (Coprinus cinereus).</title>
        <authorList>
            <person name="Stajich J.E."/>
            <person name="Wilke S.K."/>
            <person name="Ahren D."/>
            <person name="Au C.H."/>
            <person name="Birren B.W."/>
            <person name="Borodovsky M."/>
            <person name="Burns C."/>
            <person name="Canback B."/>
            <person name="Casselton L.A."/>
            <person name="Cheng C.K."/>
            <person name="Deng J."/>
            <person name="Dietrich F.S."/>
            <person name="Fargo D.C."/>
            <person name="Farman M.L."/>
            <person name="Gathman A.C."/>
            <person name="Goldberg J."/>
            <person name="Guigo R."/>
            <person name="Hoegger P.J."/>
            <person name="Hooker J.B."/>
            <person name="Huggins A."/>
            <person name="James T.Y."/>
            <person name="Kamada T."/>
            <person name="Kilaru S."/>
            <person name="Kodira C."/>
            <person name="Kues U."/>
            <person name="Kupfer D."/>
            <person name="Kwan H.S."/>
            <person name="Lomsadze A."/>
            <person name="Li W."/>
            <person name="Lilly W.W."/>
            <person name="Ma L.J."/>
            <person name="Mackey A.J."/>
            <person name="Manning G."/>
            <person name="Martin F."/>
            <person name="Muraguchi H."/>
            <person name="Natvig D.O."/>
            <person name="Palmerini H."/>
            <person name="Ramesh M.A."/>
            <person name="Rehmeyer C.J."/>
            <person name="Roe B.A."/>
            <person name="Shenoy N."/>
            <person name="Stanke M."/>
            <person name="Ter-Hovhannisyan V."/>
            <person name="Tunlid A."/>
            <person name="Velagapudi R."/>
            <person name="Vision T.J."/>
            <person name="Zeng Q."/>
            <person name="Zolan M.E."/>
            <person name="Pukkila P.J."/>
        </authorList>
    </citation>
    <scope>NUCLEOTIDE SEQUENCE [LARGE SCALE GENOMIC DNA]</scope>
    <source>
        <strain evidence="3">Okayama-7 / 130 / ATCC MYA-4618 / FGSC 9003</strain>
    </source>
</reference>
<comment type="caution">
    <text evidence="2">The sequence shown here is derived from an EMBL/GenBank/DDBJ whole genome shotgun (WGS) entry which is preliminary data.</text>
</comment>
<evidence type="ECO:0008006" key="4">
    <source>
        <dbReference type="Google" id="ProtNLM"/>
    </source>
</evidence>
<evidence type="ECO:0000313" key="2">
    <source>
        <dbReference type="EMBL" id="EAU80553.2"/>
    </source>
</evidence>
<feature type="compositionally biased region" description="Polar residues" evidence="1">
    <location>
        <begin position="61"/>
        <end position="73"/>
    </location>
</feature>
<dbReference type="VEuPathDB" id="FungiDB:CC1G_09950"/>
<feature type="compositionally biased region" description="Polar residues" evidence="1">
    <location>
        <begin position="1"/>
        <end position="34"/>
    </location>
</feature>
<feature type="compositionally biased region" description="Pro residues" evidence="1">
    <location>
        <begin position="364"/>
        <end position="377"/>
    </location>
</feature>
<dbReference type="Gene3D" id="6.20.20.10">
    <property type="match status" value="1"/>
</dbReference>
<feature type="compositionally biased region" description="Low complexity" evidence="1">
    <location>
        <begin position="35"/>
        <end position="60"/>
    </location>
</feature>
<dbReference type="eggNOG" id="ENOG502S12N">
    <property type="taxonomic scope" value="Eukaryota"/>
</dbReference>
<protein>
    <recommendedName>
        <fullName evidence="4">Proline-rich protein HUA1</fullName>
    </recommendedName>
</protein>
<feature type="compositionally biased region" description="Basic and acidic residues" evidence="1">
    <location>
        <begin position="241"/>
        <end position="256"/>
    </location>
</feature>
<dbReference type="PANTHER" id="PTHR28031:SF1">
    <property type="entry name" value="PROLINE-RICH PROTEIN HUA1"/>
    <property type="match status" value="1"/>
</dbReference>
<dbReference type="InParanoid" id="A8PGR0"/>
<organism evidence="2 3">
    <name type="scientific">Coprinopsis cinerea (strain Okayama-7 / 130 / ATCC MYA-4618 / FGSC 9003)</name>
    <name type="common">Inky cap fungus</name>
    <name type="synonym">Hormographiella aspergillata</name>
    <dbReference type="NCBI Taxonomy" id="240176"/>
    <lineage>
        <taxon>Eukaryota</taxon>
        <taxon>Fungi</taxon>
        <taxon>Dikarya</taxon>
        <taxon>Basidiomycota</taxon>
        <taxon>Agaricomycotina</taxon>
        <taxon>Agaricomycetes</taxon>
        <taxon>Agaricomycetidae</taxon>
        <taxon>Agaricales</taxon>
        <taxon>Agaricineae</taxon>
        <taxon>Psathyrellaceae</taxon>
        <taxon>Coprinopsis</taxon>
    </lineage>
</organism>
<feature type="region of interest" description="Disordered" evidence="1">
    <location>
        <begin position="1"/>
        <end position="149"/>
    </location>
</feature>
<dbReference type="Proteomes" id="UP000001861">
    <property type="component" value="Unassembled WGS sequence"/>
</dbReference>
<name>A8PGR0_COPC7</name>
<accession>A8PGR0</accession>
<feature type="region of interest" description="Disordered" evidence="1">
    <location>
        <begin position="353"/>
        <end position="384"/>
    </location>
</feature>
<dbReference type="OrthoDB" id="2405700at2759"/>
<sequence>MATTLTQSSHNPFRSPNNVSPNLTGSLNSSSAQPTNNNQSGSGQTGSASSAAPTAPETNSESTQMTSTASNVPHRTLPVEDEELPPAYTPAPDVQQGESTLEYGPSRPHQRPPPRPAPAPIPVPTPPASTHPVSPHSTGSSTQRLGSLWDQLTGQLQEFANIANDRVGRMSSPHRYGSSYPTPGGWSSYPGAHAQASPYSSPQGPPPFPPRAAGGAGRPAPPPQHPASHGHSQSASNLSQPRREAENRRASSDFVRDFYAAGDSVPPELMSSGENRGAGPSSNPNVPGKPTTEPTPGHPLLRDGKLLVYPKGYECEKCHNIGYKLPSMKPCKRCWPKYGKPFSGPLAYSFGDPNASNATNFQRPLPPRQRPPPPPRPSYGSSSFPSSVFRAPLVSPSYRPQTVVIPGHGHGYPHAAAPGRPPAGSVVYNAGDPRIGGNRCWRCHGSGTISLLIIDREQCPVCGGIGRTFT</sequence>
<dbReference type="OMA" id="RCWEKYA"/>
<dbReference type="RefSeq" id="XP_001841258.2">
    <property type="nucleotide sequence ID" value="XM_001841206.2"/>
</dbReference>
<proteinExistence type="predicted"/>
<dbReference type="GO" id="GO:0005737">
    <property type="term" value="C:cytoplasm"/>
    <property type="evidence" value="ECO:0007669"/>
    <property type="project" value="TreeGrafter"/>
</dbReference>
<dbReference type="KEGG" id="cci:CC1G_09950"/>
<dbReference type="GeneID" id="6017936"/>
<dbReference type="PANTHER" id="PTHR28031">
    <property type="entry name" value="PROLINE-RICH PROTEIN HUA1"/>
    <property type="match status" value="1"/>
</dbReference>
<evidence type="ECO:0000313" key="3">
    <source>
        <dbReference type="Proteomes" id="UP000001861"/>
    </source>
</evidence>
<dbReference type="HOGENOM" id="CLU_040442_0_0_1"/>
<dbReference type="STRING" id="240176.A8PGR0"/>
<keyword evidence="3" id="KW-1185">Reference proteome</keyword>
<feature type="region of interest" description="Disordered" evidence="1">
    <location>
        <begin position="164"/>
        <end position="303"/>
    </location>
</feature>
<evidence type="ECO:0000256" key="1">
    <source>
        <dbReference type="SAM" id="MobiDB-lite"/>
    </source>
</evidence>
<feature type="compositionally biased region" description="Pro residues" evidence="1">
    <location>
        <begin position="111"/>
        <end position="129"/>
    </location>
</feature>
<feature type="compositionally biased region" description="Low complexity" evidence="1">
    <location>
        <begin position="226"/>
        <end position="236"/>
    </location>
</feature>
<dbReference type="AlphaFoldDB" id="A8PGR0"/>
<dbReference type="EMBL" id="AACS02000005">
    <property type="protein sequence ID" value="EAU80553.2"/>
    <property type="molecule type" value="Genomic_DNA"/>
</dbReference>